<dbReference type="PANTHER" id="PTHR48027">
    <property type="entry name" value="HETEROGENEOUS NUCLEAR RIBONUCLEOPROTEIN 87F-RELATED"/>
    <property type="match status" value="1"/>
</dbReference>
<dbReference type="SMART" id="SM00360">
    <property type="entry name" value="RRM"/>
    <property type="match status" value="2"/>
</dbReference>
<dbReference type="OMA" id="RVCQNKF"/>
<feature type="compositionally biased region" description="Basic residues" evidence="3">
    <location>
        <begin position="597"/>
        <end position="608"/>
    </location>
</feature>
<feature type="domain" description="RRM" evidence="4">
    <location>
        <begin position="445"/>
        <end position="522"/>
    </location>
</feature>
<dbReference type="InterPro" id="IPR035979">
    <property type="entry name" value="RBD_domain_sf"/>
</dbReference>
<evidence type="ECO:0000256" key="3">
    <source>
        <dbReference type="SAM" id="MobiDB-lite"/>
    </source>
</evidence>
<feature type="compositionally biased region" description="Basic and acidic residues" evidence="3">
    <location>
        <begin position="327"/>
        <end position="336"/>
    </location>
</feature>
<reference evidence="6 7" key="1">
    <citation type="submission" date="2025-04" db="UniProtKB">
        <authorList>
            <consortium name="RefSeq"/>
        </authorList>
    </citation>
    <scope>IDENTIFICATION</scope>
</reference>
<evidence type="ECO:0000313" key="5">
    <source>
        <dbReference type="Proteomes" id="UP000515180"/>
    </source>
</evidence>
<dbReference type="InterPro" id="IPR052462">
    <property type="entry name" value="SLIRP/GR-RBP-like"/>
</dbReference>
<feature type="region of interest" description="Disordered" evidence="3">
    <location>
        <begin position="1"/>
        <end position="336"/>
    </location>
</feature>
<dbReference type="Proteomes" id="UP000515180">
    <property type="component" value="Unplaced"/>
</dbReference>
<feature type="compositionally biased region" description="Basic and acidic residues" evidence="3">
    <location>
        <begin position="64"/>
        <end position="84"/>
    </location>
</feature>
<dbReference type="InterPro" id="IPR000504">
    <property type="entry name" value="RRM_dom"/>
</dbReference>
<dbReference type="Gene3D" id="3.30.70.330">
    <property type="match status" value="2"/>
</dbReference>
<proteinExistence type="predicted"/>
<evidence type="ECO:0000313" key="7">
    <source>
        <dbReference type="RefSeq" id="XP_033177922.1"/>
    </source>
</evidence>
<keyword evidence="1 2" id="KW-0694">RNA-binding</keyword>
<dbReference type="OrthoDB" id="442677at2759"/>
<evidence type="ECO:0000259" key="4">
    <source>
        <dbReference type="PROSITE" id="PS50102"/>
    </source>
</evidence>
<feature type="compositionally biased region" description="Polar residues" evidence="3">
    <location>
        <begin position="580"/>
        <end position="590"/>
    </location>
</feature>
<feature type="compositionally biased region" description="Acidic residues" evidence="3">
    <location>
        <begin position="285"/>
        <end position="318"/>
    </location>
</feature>
<dbReference type="AlphaFoldDB" id="A0A6P3DUA8"/>
<evidence type="ECO:0000256" key="2">
    <source>
        <dbReference type="PROSITE-ProRule" id="PRU00176"/>
    </source>
</evidence>
<keyword evidence="5" id="KW-1185">Reference proteome</keyword>
<dbReference type="GeneID" id="100748299"/>
<dbReference type="SUPFAM" id="SSF54928">
    <property type="entry name" value="RNA-binding domain, RBD"/>
    <property type="match status" value="2"/>
</dbReference>
<feature type="region of interest" description="Disordered" evidence="3">
    <location>
        <begin position="521"/>
        <end position="622"/>
    </location>
</feature>
<dbReference type="RefSeq" id="XP_003491454.1">
    <property type="nucleotide sequence ID" value="XM_003491406.3"/>
</dbReference>
<feature type="compositionally biased region" description="Low complexity" evidence="3">
    <location>
        <begin position="46"/>
        <end position="59"/>
    </location>
</feature>
<protein>
    <submittedName>
        <fullName evidence="6 7">Nucleolar protein 12</fullName>
    </submittedName>
</protein>
<evidence type="ECO:0000313" key="6">
    <source>
        <dbReference type="RefSeq" id="XP_003491454.1"/>
    </source>
</evidence>
<dbReference type="CDD" id="cd12394">
    <property type="entry name" value="RRM1_RBM34"/>
    <property type="match status" value="1"/>
</dbReference>
<sequence length="622" mass="70555">MVKSQPKEGKNLTSKHLLNVPKDGFIQKNKNKKFKQIPTGKVPLINGSKKSNSNNMKNNTPQKSPEENKGLRKKDVEDLQESLKKQKKNKNFGEVKENDSINEGIVLQDSIIESTDESESSDGNKSEEEKILPDILGASLADDSDEDDEDYEEDKKVQVNKGVKMFDGVRSNDSIISNEDKDDSMTEDSDDEVDDDDDYDDDEDDEEEEEEDDTEDSESENGGKTDESSVGSLKVLLGDSLSEDEDDEDFDDFDENNETDDTIDEDEKFKNEGSGLLKTLVADTTIEDDNDDDDFVQPTEDDEDDDISDEEDEKEGEVEGNRSLNSRQDKDSSLEDFKENERTIFVGNLPKDVTKKQLQKLFKQFGKIDAIRLRGKISKSLNIPKRVAAITNELHPKMKSVYAYIRFESEESTKKALSVNGRKFEGNYIRVDMSMKSNDRYETKKSVFIGNLHFNVDDDSVRNHFKRCGEIQSVRIIRDNQTGVGKGFGYVNFKSEDAVALALELDGTTILNREIRVKPNIDQDKRTKGKYGKRYSAENNHNSSHKKLKNTAGASVTIRNKENAVKRITKKQKLEKKETSPQQGNNFQGQKSDVNKKKSKNKFDKKKKLLAEKLMAKPKKSN</sequence>
<feature type="compositionally biased region" description="Acidic residues" evidence="3">
    <location>
        <begin position="180"/>
        <end position="219"/>
    </location>
</feature>
<dbReference type="GO" id="GO:0003723">
    <property type="term" value="F:RNA binding"/>
    <property type="evidence" value="ECO:0007669"/>
    <property type="project" value="UniProtKB-UniRule"/>
</dbReference>
<accession>A0A6P3DUA8</accession>
<organism evidence="5 6">
    <name type="scientific">Bombus impatiens</name>
    <name type="common">Bumblebee</name>
    <dbReference type="NCBI Taxonomy" id="132113"/>
    <lineage>
        <taxon>Eukaryota</taxon>
        <taxon>Metazoa</taxon>
        <taxon>Ecdysozoa</taxon>
        <taxon>Arthropoda</taxon>
        <taxon>Hexapoda</taxon>
        <taxon>Insecta</taxon>
        <taxon>Pterygota</taxon>
        <taxon>Neoptera</taxon>
        <taxon>Endopterygota</taxon>
        <taxon>Hymenoptera</taxon>
        <taxon>Apocrita</taxon>
        <taxon>Aculeata</taxon>
        <taxon>Apoidea</taxon>
        <taxon>Anthophila</taxon>
        <taxon>Apidae</taxon>
        <taxon>Bombus</taxon>
        <taxon>Pyrobombus</taxon>
    </lineage>
</organism>
<dbReference type="KEGG" id="bim:100748299"/>
<gene>
    <name evidence="6 7" type="primary">LOC100748299</name>
</gene>
<dbReference type="CDD" id="cd12395">
    <property type="entry name" value="RRM2_RBM34"/>
    <property type="match status" value="1"/>
</dbReference>
<name>A0A6P3DUA8_BOMIM</name>
<dbReference type="InterPro" id="IPR034221">
    <property type="entry name" value="RBM34_RRM2"/>
</dbReference>
<feature type="compositionally biased region" description="Acidic residues" evidence="3">
    <location>
        <begin position="142"/>
        <end position="152"/>
    </location>
</feature>
<feature type="compositionally biased region" description="Basic and acidic residues" evidence="3">
    <location>
        <begin position="122"/>
        <end position="132"/>
    </location>
</feature>
<dbReference type="RefSeq" id="XP_033177922.1">
    <property type="nucleotide sequence ID" value="XM_033322031.1"/>
</dbReference>
<dbReference type="InterPro" id="IPR012677">
    <property type="entry name" value="Nucleotide-bd_a/b_plait_sf"/>
</dbReference>
<dbReference type="Pfam" id="PF00076">
    <property type="entry name" value="RRM_1"/>
    <property type="match status" value="3"/>
</dbReference>
<feature type="compositionally biased region" description="Acidic residues" evidence="3">
    <location>
        <begin position="241"/>
        <end position="266"/>
    </location>
</feature>
<dbReference type="PROSITE" id="PS50102">
    <property type="entry name" value="RRM"/>
    <property type="match status" value="2"/>
</dbReference>
<evidence type="ECO:0000256" key="1">
    <source>
        <dbReference type="ARBA" id="ARBA00022884"/>
    </source>
</evidence>
<feature type="domain" description="RRM" evidence="4">
    <location>
        <begin position="342"/>
        <end position="436"/>
    </location>
</feature>
<feature type="compositionally biased region" description="Basic and acidic residues" evidence="3">
    <location>
        <begin position="1"/>
        <end position="10"/>
    </location>
</feature>